<feature type="domain" description="Peptidoglycan binding-like" evidence="1">
    <location>
        <begin position="25"/>
        <end position="61"/>
    </location>
</feature>
<dbReference type="AlphaFoldDB" id="A0AAU8JN95"/>
<protein>
    <submittedName>
        <fullName evidence="3">C39 family peptidase</fullName>
    </submittedName>
</protein>
<feature type="domain" description="Peptidase C39-like" evidence="2">
    <location>
        <begin position="178"/>
        <end position="301"/>
    </location>
</feature>
<proteinExistence type="predicted"/>
<dbReference type="Gene3D" id="3.90.70.10">
    <property type="entry name" value="Cysteine proteinases"/>
    <property type="match status" value="1"/>
</dbReference>
<dbReference type="InterPro" id="IPR002477">
    <property type="entry name" value="Peptidoglycan-bd-like"/>
</dbReference>
<accession>A0AAU8JN95</accession>
<evidence type="ECO:0000259" key="1">
    <source>
        <dbReference type="Pfam" id="PF01471"/>
    </source>
</evidence>
<dbReference type="InterPro" id="IPR036365">
    <property type="entry name" value="PGBD-like_sf"/>
</dbReference>
<dbReference type="Pfam" id="PF01471">
    <property type="entry name" value="PG_binding_1"/>
    <property type="match status" value="1"/>
</dbReference>
<dbReference type="InterPro" id="IPR036366">
    <property type="entry name" value="PGBDSf"/>
</dbReference>
<dbReference type="SUPFAM" id="SSF47090">
    <property type="entry name" value="PGBD-like"/>
    <property type="match status" value="1"/>
</dbReference>
<evidence type="ECO:0000259" key="2">
    <source>
        <dbReference type="Pfam" id="PF13529"/>
    </source>
</evidence>
<dbReference type="Gene3D" id="1.10.101.10">
    <property type="entry name" value="PGBD-like superfamily/PGBD"/>
    <property type="match status" value="1"/>
</dbReference>
<evidence type="ECO:0000313" key="3">
    <source>
        <dbReference type="EMBL" id="XCM40206.1"/>
    </source>
</evidence>
<dbReference type="EMBL" id="CP159837">
    <property type="protein sequence ID" value="XCM40206.1"/>
    <property type="molecule type" value="Genomic_DNA"/>
</dbReference>
<sequence length="342" mass="38656">MKLEDFLGTQRKYDVKAIAADSELSKQIQTRLIDLGLLAPPADGMFGPVSTGSLKRFQELMNCGEPNFLGAKTAKALLEATRDSLAADAPTLYTTRATVFKARPIQSTQLSDAEKEAISDGRSFKLNNYEVERDHIRITLRNDSFKGSKVWYVFGAHAEIFEGNKRVYPPLKPQTVKLNVPYKSQLDNYYNPTGSCNVTSLAMCMEYVGIPRRDNIGQYEDELYEYALNKGYSRHDPYDLARIVRDYGGKDNFKDNATIEEVKDWLAAGNPVVTHGYFTSFGHIVALVGYTPSGFYVHDPYGEWFPTGYRTDLPGNYLLYSYNLIRNVCMPDGSFWVHFISK</sequence>
<dbReference type="RefSeq" id="WP_054465822.1">
    <property type="nucleotide sequence ID" value="NZ_CP159837.1"/>
</dbReference>
<gene>
    <name evidence="3" type="ORF">ABWT76_004122</name>
</gene>
<reference evidence="3" key="1">
    <citation type="submission" date="2024-07" db="EMBL/GenBank/DDBJ databases">
        <authorList>
            <person name="Kim Y.J."/>
            <person name="Jeong J.Y."/>
        </authorList>
    </citation>
    <scope>NUCLEOTIDE SEQUENCE</scope>
    <source>
        <strain evidence="3">GIHE-MW2</strain>
    </source>
</reference>
<dbReference type="InterPro" id="IPR039564">
    <property type="entry name" value="Peptidase_C39-like"/>
</dbReference>
<organism evidence="3">
    <name type="scientific">Planktothricoides raciborskii GIHE-MW2</name>
    <dbReference type="NCBI Taxonomy" id="2792601"/>
    <lineage>
        <taxon>Bacteria</taxon>
        <taxon>Bacillati</taxon>
        <taxon>Cyanobacteriota</taxon>
        <taxon>Cyanophyceae</taxon>
        <taxon>Oscillatoriophycideae</taxon>
        <taxon>Oscillatoriales</taxon>
        <taxon>Oscillatoriaceae</taxon>
        <taxon>Planktothricoides</taxon>
    </lineage>
</organism>
<dbReference type="Pfam" id="PF13529">
    <property type="entry name" value="Peptidase_C39_2"/>
    <property type="match status" value="1"/>
</dbReference>
<name>A0AAU8JN95_9CYAN</name>